<feature type="signal peptide" evidence="1">
    <location>
        <begin position="1"/>
        <end position="17"/>
    </location>
</feature>
<dbReference type="Pfam" id="PF07007">
    <property type="entry name" value="LprI"/>
    <property type="match status" value="1"/>
</dbReference>
<dbReference type="EMBL" id="RKQT01000002">
    <property type="protein sequence ID" value="RPE93789.1"/>
    <property type="molecule type" value="Genomic_DNA"/>
</dbReference>
<dbReference type="Proteomes" id="UP000276901">
    <property type="component" value="Unassembled WGS sequence"/>
</dbReference>
<feature type="chain" id="PRO_5042130444" evidence="1">
    <location>
        <begin position="18"/>
        <end position="126"/>
    </location>
</feature>
<name>A0AAE7C1E6_9PAST</name>
<evidence type="ECO:0000313" key="6">
    <source>
        <dbReference type="Proteomes" id="UP000502287"/>
    </source>
</evidence>
<reference evidence="4 5" key="2">
    <citation type="submission" date="2018-11" db="EMBL/GenBank/DDBJ databases">
        <title>Genomic Encyclopedia of Type Strains, Phase IV (KMG-IV): sequencing the most valuable type-strain genomes for metagenomic binning, comparative biology and taxonomic classification.</title>
        <authorList>
            <person name="Goeker M."/>
        </authorList>
    </citation>
    <scope>NUCLEOTIDE SEQUENCE [LARGE SCALE GENOMIC DNA]</scope>
    <source>
        <strain evidence="4 5">DSM 25797</strain>
    </source>
</reference>
<organism evidence="3 6">
    <name type="scientific">Frederiksenia canicola</name>
    <dbReference type="NCBI Taxonomy" id="123824"/>
    <lineage>
        <taxon>Bacteria</taxon>
        <taxon>Pseudomonadati</taxon>
        <taxon>Pseudomonadota</taxon>
        <taxon>Gammaproteobacteria</taxon>
        <taxon>Pasteurellales</taxon>
        <taxon>Pasteurellaceae</taxon>
        <taxon>Frederiksenia</taxon>
    </lineage>
</organism>
<keyword evidence="1" id="KW-0732">Signal</keyword>
<evidence type="ECO:0000313" key="5">
    <source>
        <dbReference type="Proteomes" id="UP000276901"/>
    </source>
</evidence>
<dbReference type="Proteomes" id="UP000502287">
    <property type="component" value="Chromosome"/>
</dbReference>
<dbReference type="Gene3D" id="1.20.1270.180">
    <property type="match status" value="1"/>
</dbReference>
<gene>
    <name evidence="3" type="ORF">A4G17_01645</name>
    <name evidence="4" type="ORF">EDC49_1303</name>
</gene>
<dbReference type="InterPro" id="IPR009739">
    <property type="entry name" value="LprI-like_N"/>
</dbReference>
<sequence length="126" mass="14699">MKKLLLLSLLVPTLAIANDACDHFNTSYDRTYCSAKLFLESDNELNAVYKELKSTLKPEVAKGLTQTQRDWIRHRDMACENKGEIDVGCNFKINRERTEYLRDRLRECKTGNCQTNAITKHSWYTY</sequence>
<dbReference type="RefSeq" id="WP_165894247.1">
    <property type="nucleotide sequence ID" value="NZ_CP015029.1"/>
</dbReference>
<dbReference type="AlphaFoldDB" id="A0AAE7C1E6"/>
<evidence type="ECO:0000256" key="1">
    <source>
        <dbReference type="SAM" id="SignalP"/>
    </source>
</evidence>
<feature type="domain" description="Lysozyme inhibitor LprI-like N-terminal" evidence="2">
    <location>
        <begin position="25"/>
        <end position="101"/>
    </location>
</feature>
<accession>A0AAE7C1E6</accession>
<keyword evidence="5" id="KW-1185">Reference proteome</keyword>
<evidence type="ECO:0000259" key="2">
    <source>
        <dbReference type="Pfam" id="PF07007"/>
    </source>
</evidence>
<protein>
    <submittedName>
        <fullName evidence="4">Uncharacterized protein YecT (DUF1311 family)</fullName>
    </submittedName>
</protein>
<dbReference type="PANTHER" id="PTHR39176:SF1">
    <property type="entry name" value="PERIPLASMIC PROTEIN"/>
    <property type="match status" value="1"/>
</dbReference>
<proteinExistence type="predicted"/>
<dbReference type="EMBL" id="CP015029">
    <property type="protein sequence ID" value="QIM64246.1"/>
    <property type="molecule type" value="Genomic_DNA"/>
</dbReference>
<evidence type="ECO:0000313" key="3">
    <source>
        <dbReference type="EMBL" id="QIM64246.1"/>
    </source>
</evidence>
<reference evidence="3 6" key="1">
    <citation type="submission" date="2016-03" db="EMBL/GenBank/DDBJ databases">
        <authorList>
            <person name="Hansen M.J."/>
            <person name="Bojesen A.M."/>
            <person name="Planet P."/>
        </authorList>
    </citation>
    <scope>NUCLEOTIDE SEQUENCE [LARGE SCALE GENOMIC DNA]</scope>
    <source>
        <strain evidence="3 6">HPA 21</strain>
    </source>
</reference>
<dbReference type="KEGG" id="fcl:A4G17_01645"/>
<evidence type="ECO:0000313" key="4">
    <source>
        <dbReference type="EMBL" id="RPE93789.1"/>
    </source>
</evidence>
<dbReference type="PANTHER" id="PTHR39176">
    <property type="entry name" value="PERIPLASMIC PROTEIN-RELATED"/>
    <property type="match status" value="1"/>
</dbReference>